<organism evidence="1 2">
    <name type="scientific">Marinigracilibium pacificum</name>
    <dbReference type="NCBI Taxonomy" id="2729599"/>
    <lineage>
        <taxon>Bacteria</taxon>
        <taxon>Pseudomonadati</taxon>
        <taxon>Bacteroidota</taxon>
        <taxon>Cytophagia</taxon>
        <taxon>Cytophagales</taxon>
        <taxon>Flammeovirgaceae</taxon>
        <taxon>Marinigracilibium</taxon>
    </lineage>
</organism>
<dbReference type="PANTHER" id="PTHR37694:SF1">
    <property type="entry name" value="SLR8022 PROTEIN"/>
    <property type="match status" value="1"/>
</dbReference>
<reference evidence="1 2" key="1">
    <citation type="submission" date="2020-04" db="EMBL/GenBank/DDBJ databases">
        <title>Flammeovirgaceae bacterium KN852 isolated from deep sea.</title>
        <authorList>
            <person name="Zhang D.-C."/>
        </authorList>
    </citation>
    <scope>NUCLEOTIDE SEQUENCE [LARGE SCALE GENOMIC DNA]</scope>
    <source>
        <strain evidence="1 2">KN852</strain>
    </source>
</reference>
<dbReference type="AlphaFoldDB" id="A0A848IZ75"/>
<dbReference type="PANTHER" id="PTHR37694">
    <property type="entry name" value="SLR8022 PROTEIN"/>
    <property type="match status" value="1"/>
</dbReference>
<dbReference type="Proteomes" id="UP000559010">
    <property type="component" value="Unassembled WGS sequence"/>
</dbReference>
<evidence type="ECO:0000313" key="2">
    <source>
        <dbReference type="Proteomes" id="UP000559010"/>
    </source>
</evidence>
<dbReference type="CDD" id="cd02230">
    <property type="entry name" value="cupin_HP0902-like"/>
    <property type="match status" value="1"/>
</dbReference>
<dbReference type="InterPro" id="IPR011051">
    <property type="entry name" value="RmlC_Cupin_sf"/>
</dbReference>
<sequence>MHRNDKYSEMSKGTVLILDKIVEYTSSAVNKKTIIKKNTGNITAISFDRGEELTQNSLPFDTFIQVMDGKTEVTIDKKSSKLLKGEAIIIPAHSLYTIKASDERCKIIAIIIKSGYENLSLN</sequence>
<evidence type="ECO:0000313" key="1">
    <source>
        <dbReference type="EMBL" id="NMM49833.1"/>
    </source>
</evidence>
<proteinExistence type="predicted"/>
<gene>
    <name evidence="1" type="ORF">HH304_15605</name>
</gene>
<dbReference type="SUPFAM" id="SSF51182">
    <property type="entry name" value="RmlC-like cupins"/>
    <property type="match status" value="1"/>
</dbReference>
<dbReference type="EMBL" id="JABBNU010000010">
    <property type="protein sequence ID" value="NMM49833.1"/>
    <property type="molecule type" value="Genomic_DNA"/>
</dbReference>
<name>A0A848IZ75_9BACT</name>
<dbReference type="Gene3D" id="2.60.120.10">
    <property type="entry name" value="Jelly Rolls"/>
    <property type="match status" value="1"/>
</dbReference>
<dbReference type="InterPro" id="IPR014710">
    <property type="entry name" value="RmlC-like_jellyroll"/>
</dbReference>
<accession>A0A848IZ75</accession>
<keyword evidence="2" id="KW-1185">Reference proteome</keyword>
<protein>
    <submittedName>
        <fullName evidence="1">Cupin</fullName>
    </submittedName>
</protein>
<comment type="caution">
    <text evidence="1">The sequence shown here is derived from an EMBL/GenBank/DDBJ whole genome shotgun (WGS) entry which is preliminary data.</text>
</comment>